<comment type="caution">
    <text evidence="6">The sequence shown here is derived from an EMBL/GenBank/DDBJ whole genome shotgun (WGS) entry which is preliminary data.</text>
</comment>
<dbReference type="AlphaFoldDB" id="A0A931E9C0"/>
<dbReference type="GO" id="GO:0006355">
    <property type="term" value="P:regulation of DNA-templated transcription"/>
    <property type="evidence" value="ECO:0007669"/>
    <property type="project" value="InterPro"/>
</dbReference>
<evidence type="ECO:0000256" key="3">
    <source>
        <dbReference type="PROSITE-ProRule" id="PRU00169"/>
    </source>
</evidence>
<dbReference type="InterPro" id="IPR011006">
    <property type="entry name" value="CheY-like_superfamily"/>
</dbReference>
<dbReference type="PROSITE" id="PS50110">
    <property type="entry name" value="RESPONSE_REGULATORY"/>
    <property type="match status" value="1"/>
</dbReference>
<dbReference type="RefSeq" id="WP_196991619.1">
    <property type="nucleotide sequence ID" value="NZ_JADWYR010000002.1"/>
</dbReference>
<dbReference type="CDD" id="cd06170">
    <property type="entry name" value="LuxR_C_like"/>
    <property type="match status" value="1"/>
</dbReference>
<dbReference type="Pfam" id="PF00196">
    <property type="entry name" value="GerE"/>
    <property type="match status" value="1"/>
</dbReference>
<dbReference type="Gene3D" id="3.40.50.2300">
    <property type="match status" value="1"/>
</dbReference>
<dbReference type="InterPro" id="IPR016032">
    <property type="entry name" value="Sig_transdc_resp-reg_C-effctor"/>
</dbReference>
<dbReference type="InterPro" id="IPR001789">
    <property type="entry name" value="Sig_transdc_resp-reg_receiver"/>
</dbReference>
<dbReference type="SMART" id="SM00448">
    <property type="entry name" value="REC"/>
    <property type="match status" value="1"/>
</dbReference>
<evidence type="ECO:0000259" key="4">
    <source>
        <dbReference type="PROSITE" id="PS50043"/>
    </source>
</evidence>
<dbReference type="Pfam" id="PF00072">
    <property type="entry name" value="Response_reg"/>
    <property type="match status" value="1"/>
</dbReference>
<name>A0A931E9C0_9BACT</name>
<evidence type="ECO:0000259" key="5">
    <source>
        <dbReference type="PROSITE" id="PS50110"/>
    </source>
</evidence>
<dbReference type="PRINTS" id="PR00038">
    <property type="entry name" value="HTHLUXR"/>
</dbReference>
<organism evidence="6 7">
    <name type="scientific">Panacibacter microcysteis</name>
    <dbReference type="NCBI Taxonomy" id="2793269"/>
    <lineage>
        <taxon>Bacteria</taxon>
        <taxon>Pseudomonadati</taxon>
        <taxon>Bacteroidota</taxon>
        <taxon>Chitinophagia</taxon>
        <taxon>Chitinophagales</taxon>
        <taxon>Chitinophagaceae</taxon>
        <taxon>Panacibacter</taxon>
    </lineage>
</organism>
<evidence type="ECO:0000313" key="6">
    <source>
        <dbReference type="EMBL" id="MBG9377539.1"/>
    </source>
</evidence>
<feature type="domain" description="HTH luxR-type" evidence="4">
    <location>
        <begin position="155"/>
        <end position="220"/>
    </location>
</feature>
<dbReference type="EMBL" id="JADWYR010000002">
    <property type="protein sequence ID" value="MBG9377539.1"/>
    <property type="molecule type" value="Genomic_DNA"/>
</dbReference>
<evidence type="ECO:0000256" key="2">
    <source>
        <dbReference type="ARBA" id="ARBA00023125"/>
    </source>
</evidence>
<evidence type="ECO:0000256" key="1">
    <source>
        <dbReference type="ARBA" id="ARBA00022553"/>
    </source>
</evidence>
<feature type="modified residue" description="4-aspartylphosphate" evidence="3">
    <location>
        <position position="63"/>
    </location>
</feature>
<dbReference type="PROSITE" id="PS50043">
    <property type="entry name" value="HTH_LUXR_2"/>
    <property type="match status" value="1"/>
</dbReference>
<dbReference type="CDD" id="cd17535">
    <property type="entry name" value="REC_NarL-like"/>
    <property type="match status" value="1"/>
</dbReference>
<dbReference type="GO" id="GO:0000160">
    <property type="term" value="P:phosphorelay signal transduction system"/>
    <property type="evidence" value="ECO:0007669"/>
    <property type="project" value="InterPro"/>
</dbReference>
<dbReference type="PANTHER" id="PTHR43214:SF43">
    <property type="entry name" value="TWO-COMPONENT RESPONSE REGULATOR"/>
    <property type="match status" value="1"/>
</dbReference>
<feature type="domain" description="Response regulatory" evidence="5">
    <location>
        <begin position="12"/>
        <end position="128"/>
    </location>
</feature>
<dbReference type="Proteomes" id="UP000628448">
    <property type="component" value="Unassembled WGS sequence"/>
</dbReference>
<dbReference type="PANTHER" id="PTHR43214">
    <property type="entry name" value="TWO-COMPONENT RESPONSE REGULATOR"/>
    <property type="match status" value="1"/>
</dbReference>
<protein>
    <submittedName>
        <fullName evidence="6">Response regulator transcription factor</fullName>
    </submittedName>
</protein>
<dbReference type="SUPFAM" id="SSF52172">
    <property type="entry name" value="CheY-like"/>
    <property type="match status" value="1"/>
</dbReference>
<keyword evidence="2" id="KW-0238">DNA-binding</keyword>
<evidence type="ECO:0000313" key="7">
    <source>
        <dbReference type="Proteomes" id="UP000628448"/>
    </source>
</evidence>
<proteinExistence type="predicted"/>
<sequence length="226" mass="25377">MATQNYTAEAITVVLADDHEIFRDGMKLMLSKLPGISILADASNGRELIKLVDELKPDIVVTDIKMPLMDGVEATKYITKKYPDTGVIALSMFDEISLIIEMLEAGASGYLVKDCDKTEIKEAIERVHQKEQYYCRHTGNKLMQVMARNAKKDQGKNGAPALSEKEKEIIDLICQQYTTREIGEKLFMSPRTVEGYRLKILEKLEAKNTVGIVIAAIKYGIYVPEQ</sequence>
<dbReference type="InterPro" id="IPR058245">
    <property type="entry name" value="NreC/VraR/RcsB-like_REC"/>
</dbReference>
<keyword evidence="7" id="KW-1185">Reference proteome</keyword>
<gene>
    <name evidence="6" type="ORF">I5907_14945</name>
</gene>
<reference evidence="6" key="1">
    <citation type="submission" date="2020-11" db="EMBL/GenBank/DDBJ databases">
        <title>Bacterial whole genome sequence for Panacibacter sp. DH6.</title>
        <authorList>
            <person name="Le V."/>
            <person name="Ko S."/>
            <person name="Ahn C.-Y."/>
            <person name="Oh H.-M."/>
        </authorList>
    </citation>
    <scope>NUCLEOTIDE SEQUENCE</scope>
    <source>
        <strain evidence="6">DH6</strain>
    </source>
</reference>
<dbReference type="InterPro" id="IPR039420">
    <property type="entry name" value="WalR-like"/>
</dbReference>
<dbReference type="SMART" id="SM00421">
    <property type="entry name" value="HTH_LUXR"/>
    <property type="match status" value="1"/>
</dbReference>
<dbReference type="GO" id="GO:0003677">
    <property type="term" value="F:DNA binding"/>
    <property type="evidence" value="ECO:0007669"/>
    <property type="project" value="UniProtKB-KW"/>
</dbReference>
<accession>A0A931E9C0</accession>
<keyword evidence="1 3" id="KW-0597">Phosphoprotein</keyword>
<dbReference type="SUPFAM" id="SSF46894">
    <property type="entry name" value="C-terminal effector domain of the bipartite response regulators"/>
    <property type="match status" value="1"/>
</dbReference>
<dbReference type="InterPro" id="IPR000792">
    <property type="entry name" value="Tscrpt_reg_LuxR_C"/>
</dbReference>